<evidence type="ECO:0000313" key="2">
    <source>
        <dbReference type="RefSeq" id="WP_156924452.1"/>
    </source>
</evidence>
<dbReference type="Proteomes" id="UP000675920">
    <property type="component" value="Unplaced"/>
</dbReference>
<sequence length="280" mass="32379">METLKSLLDTQDAGAVAEFLDELKNLRTVDVREIGEFRSANEYAFKLALIHEGLFAHKWSDSLGQYLAIRYQLNEQGKKTIGNNELKEMGFDIDSATISRRYFRFEYSSECTDKISNMVKNYGIETHLGHWIPKNIARSLNESSDAQNFKKELETALYEQHIEIESSIEHDLRALSDLNVIEQPETPPFHSFKAKCEKLLANDLKLGRILSKYEFFDLPYDISNKERIEDLFDEMLALSNSRHRKNVTQHAFLSATEKASPKIIREVMTNALNKKLHQDQ</sequence>
<reference evidence="2" key="1">
    <citation type="submission" date="2025-08" db="UniProtKB">
        <authorList>
            <consortium name="RefSeq"/>
        </authorList>
    </citation>
    <scope>IDENTIFICATION</scope>
</reference>
<dbReference type="RefSeq" id="WP_156924452.1">
    <property type="nucleotide sequence ID" value="NZ_AXWS01000014.1"/>
</dbReference>
<name>A0A8B6XCI6_9BURK</name>
<dbReference type="OrthoDB" id="7068400at2"/>
<dbReference type="AlphaFoldDB" id="A0A8B6XCI6"/>
<keyword evidence="1" id="KW-1185">Reference proteome</keyword>
<accession>A0A8B6XCI6</accession>
<organism evidence="1 2">
    <name type="scientific">Derxia gummosa DSM 723</name>
    <dbReference type="NCBI Taxonomy" id="1121388"/>
    <lineage>
        <taxon>Bacteria</taxon>
        <taxon>Pseudomonadati</taxon>
        <taxon>Pseudomonadota</taxon>
        <taxon>Betaproteobacteria</taxon>
        <taxon>Burkholderiales</taxon>
        <taxon>Alcaligenaceae</taxon>
        <taxon>Derxia</taxon>
    </lineage>
</organism>
<evidence type="ECO:0000313" key="1">
    <source>
        <dbReference type="Proteomes" id="UP000675920"/>
    </source>
</evidence>
<protein>
    <submittedName>
        <fullName evidence="2">Uncharacterized protein</fullName>
    </submittedName>
</protein>
<proteinExistence type="predicted"/>